<protein>
    <submittedName>
        <fullName evidence="3">XRE family transcriptional regulator</fullName>
    </submittedName>
</protein>
<accession>A0A328TYW0</accession>
<dbReference type="EMBL" id="QLUW01000004">
    <property type="protein sequence ID" value="RAP74331.1"/>
    <property type="molecule type" value="Genomic_DNA"/>
</dbReference>
<evidence type="ECO:0000256" key="1">
    <source>
        <dbReference type="ARBA" id="ARBA00023125"/>
    </source>
</evidence>
<keyword evidence="1" id="KW-0238">DNA-binding</keyword>
<evidence type="ECO:0000313" key="4">
    <source>
        <dbReference type="Proteomes" id="UP000249260"/>
    </source>
</evidence>
<dbReference type="RefSeq" id="WP_112884120.1">
    <property type="nucleotide sequence ID" value="NZ_QLUW01000004.1"/>
</dbReference>
<comment type="caution">
    <text evidence="3">The sequence shown here is derived from an EMBL/GenBank/DDBJ whole genome shotgun (WGS) entry which is preliminary data.</text>
</comment>
<dbReference type="SMART" id="SM00530">
    <property type="entry name" value="HTH_XRE"/>
    <property type="match status" value="1"/>
</dbReference>
<dbReference type="GO" id="GO:0003700">
    <property type="term" value="F:DNA-binding transcription factor activity"/>
    <property type="evidence" value="ECO:0007669"/>
    <property type="project" value="TreeGrafter"/>
</dbReference>
<dbReference type="GO" id="GO:0005829">
    <property type="term" value="C:cytosol"/>
    <property type="evidence" value="ECO:0007669"/>
    <property type="project" value="TreeGrafter"/>
</dbReference>
<dbReference type="GO" id="GO:0003677">
    <property type="term" value="F:DNA binding"/>
    <property type="evidence" value="ECO:0007669"/>
    <property type="project" value="UniProtKB-KW"/>
</dbReference>
<reference evidence="3 4" key="1">
    <citation type="submission" date="2018-06" db="EMBL/GenBank/DDBJ databases">
        <title>Paenibacillus montanisoli sp. nov., isolated from mountain area soil.</title>
        <authorList>
            <person name="Wu M."/>
        </authorList>
    </citation>
    <scope>NUCLEOTIDE SEQUENCE [LARGE SCALE GENOMIC DNA]</scope>
    <source>
        <strain evidence="3 4">RA17</strain>
    </source>
</reference>
<dbReference type="InterPro" id="IPR010982">
    <property type="entry name" value="Lambda_DNA-bd_dom_sf"/>
</dbReference>
<dbReference type="InterPro" id="IPR050807">
    <property type="entry name" value="TransReg_Diox_bact_type"/>
</dbReference>
<evidence type="ECO:0000313" key="3">
    <source>
        <dbReference type="EMBL" id="RAP74331.1"/>
    </source>
</evidence>
<feature type="domain" description="HTH cro/C1-type" evidence="2">
    <location>
        <begin position="7"/>
        <end position="61"/>
    </location>
</feature>
<keyword evidence="4" id="KW-1185">Reference proteome</keyword>
<dbReference type="Gene3D" id="1.10.260.40">
    <property type="entry name" value="lambda repressor-like DNA-binding domains"/>
    <property type="match status" value="1"/>
</dbReference>
<dbReference type="InterPro" id="IPR001387">
    <property type="entry name" value="Cro/C1-type_HTH"/>
</dbReference>
<dbReference type="PANTHER" id="PTHR46797">
    <property type="entry name" value="HTH-TYPE TRANSCRIPTIONAL REGULATOR"/>
    <property type="match status" value="1"/>
</dbReference>
<dbReference type="Proteomes" id="UP000249260">
    <property type="component" value="Unassembled WGS sequence"/>
</dbReference>
<dbReference type="Gene3D" id="2.60.120.10">
    <property type="entry name" value="Jelly Rolls"/>
    <property type="match status" value="1"/>
</dbReference>
<dbReference type="SUPFAM" id="SSF47413">
    <property type="entry name" value="lambda repressor-like DNA-binding domains"/>
    <property type="match status" value="1"/>
</dbReference>
<name>A0A328TYW0_9BACL</name>
<dbReference type="CDD" id="cd02209">
    <property type="entry name" value="cupin_XRE_C"/>
    <property type="match status" value="1"/>
</dbReference>
<gene>
    <name evidence="3" type="ORF">DL346_19795</name>
</gene>
<dbReference type="Pfam" id="PF01381">
    <property type="entry name" value="HTH_3"/>
    <property type="match status" value="1"/>
</dbReference>
<evidence type="ECO:0000259" key="2">
    <source>
        <dbReference type="PROSITE" id="PS50943"/>
    </source>
</evidence>
<organism evidence="3 4">
    <name type="scientific">Paenibacillus montanisoli</name>
    <dbReference type="NCBI Taxonomy" id="2081970"/>
    <lineage>
        <taxon>Bacteria</taxon>
        <taxon>Bacillati</taxon>
        <taxon>Bacillota</taxon>
        <taxon>Bacilli</taxon>
        <taxon>Bacillales</taxon>
        <taxon>Paenibacillaceae</taxon>
        <taxon>Paenibacillus</taxon>
    </lineage>
</organism>
<dbReference type="Pfam" id="PF07883">
    <property type="entry name" value="Cupin_2"/>
    <property type="match status" value="1"/>
</dbReference>
<dbReference type="InterPro" id="IPR011051">
    <property type="entry name" value="RmlC_Cupin_sf"/>
</dbReference>
<proteinExistence type="predicted"/>
<dbReference type="PROSITE" id="PS50943">
    <property type="entry name" value="HTH_CROC1"/>
    <property type="match status" value="1"/>
</dbReference>
<sequence length="183" mass="20628">MELGDKIKKLRLDQNRKIAEIAEVCGFSKSLLSKIENGKTIPPIATLVKIADALGTKVSILLDDEQRSGTIYTPQDKSHNQLVKTEKGYSFHAFAVERGEKLMQPYLFVARKGEEDHRKSFSHHGEEFIFVLEGEMRYTVGASEYKLGPGDSLYFDAIEKHSLSPITPEVKYISLFTQSKTES</sequence>
<dbReference type="CDD" id="cd00093">
    <property type="entry name" value="HTH_XRE"/>
    <property type="match status" value="1"/>
</dbReference>
<dbReference type="AlphaFoldDB" id="A0A328TYW0"/>
<dbReference type="PANTHER" id="PTHR46797:SF1">
    <property type="entry name" value="METHYLPHOSPHONATE SYNTHASE"/>
    <property type="match status" value="1"/>
</dbReference>
<dbReference type="InterPro" id="IPR014710">
    <property type="entry name" value="RmlC-like_jellyroll"/>
</dbReference>
<dbReference type="InterPro" id="IPR013096">
    <property type="entry name" value="Cupin_2"/>
</dbReference>
<dbReference type="SUPFAM" id="SSF51182">
    <property type="entry name" value="RmlC-like cupins"/>
    <property type="match status" value="1"/>
</dbReference>
<dbReference type="OrthoDB" id="34624at2"/>